<dbReference type="GeneID" id="71760513"/>
<evidence type="ECO:0000313" key="7">
    <source>
        <dbReference type="EMBL" id="UOO95427.1"/>
    </source>
</evidence>
<dbReference type="EMBL" id="CP095005">
    <property type="protein sequence ID" value="UOO95427.1"/>
    <property type="molecule type" value="Genomic_DNA"/>
</dbReference>
<dbReference type="InterPro" id="IPR036415">
    <property type="entry name" value="Lamin_tail_dom_sf"/>
</dbReference>
<evidence type="ECO:0000313" key="8">
    <source>
        <dbReference type="Proteomes" id="UP000830542"/>
    </source>
</evidence>
<dbReference type="AlphaFoldDB" id="A0AAV3SLZ8"/>
<dbReference type="GO" id="GO:0004519">
    <property type="term" value="F:endonuclease activity"/>
    <property type="evidence" value="ECO:0007669"/>
    <property type="project" value="UniProtKB-KW"/>
</dbReference>
<evidence type="ECO:0000256" key="1">
    <source>
        <dbReference type="ARBA" id="ARBA00022722"/>
    </source>
</evidence>
<reference evidence="7" key="2">
    <citation type="submission" date="2022-04" db="EMBL/GenBank/DDBJ databases">
        <title>Sequencing and genomic assembly of Halococcus dombrowskii.</title>
        <authorList>
            <person name="Lim S.W."/>
            <person name="MacLea K.S."/>
        </authorList>
    </citation>
    <scope>NUCLEOTIDE SEQUENCE</scope>
    <source>
        <strain evidence="7">H4</strain>
    </source>
</reference>
<dbReference type="SMART" id="SM00318">
    <property type="entry name" value="SNc"/>
    <property type="match status" value="1"/>
</dbReference>
<evidence type="ECO:0000259" key="4">
    <source>
        <dbReference type="PROSITE" id="PS50830"/>
    </source>
</evidence>
<dbReference type="SUPFAM" id="SSF50199">
    <property type="entry name" value="Staphylococcal nuclease"/>
    <property type="match status" value="1"/>
</dbReference>
<evidence type="ECO:0000313" key="6">
    <source>
        <dbReference type="EMBL" id="GAA0477033.1"/>
    </source>
</evidence>
<dbReference type="EMBL" id="BAAADN010000089">
    <property type="protein sequence ID" value="GAA0477033.1"/>
    <property type="molecule type" value="Genomic_DNA"/>
</dbReference>
<sequence length="324" mass="34100">MDRGVWLLVGCLVLAGCMATGPGADGSPNATAATTMVDTPTASAGVDMGSSAKTANSGLRATVTHVVDGDTLDVRYPNGTTDTVRLRGVDTPEVHVPTNPSEYEGVPDSDAGAACLGDAGDEASAFTTRAVAGETVRLVEIDGRGRYDRLLAFVRHDGHRLNYRLVATGHARVYDDQFEGRERFSRAEARARRNGTALWLCANEPSTTPTRSDDRPLTIAAIAADAPGNDNANLDEETVTLENSGSTPIALDGWTVRDEADHTYSFPSDATLAAGARLTLHTGRGTDTETDRYWGATSAVWNNDGDTVIVANASGAVVARRSYG</sequence>
<dbReference type="PROSITE" id="PS50830">
    <property type="entry name" value="TNASE_3"/>
    <property type="match status" value="1"/>
</dbReference>
<accession>A0AAV3SLZ8</accession>
<dbReference type="PANTHER" id="PTHR12302:SF3">
    <property type="entry name" value="SERINE_THREONINE-PROTEIN KINASE 31"/>
    <property type="match status" value="1"/>
</dbReference>
<evidence type="ECO:0000313" key="9">
    <source>
        <dbReference type="Proteomes" id="UP001500962"/>
    </source>
</evidence>
<dbReference type="InterPro" id="IPR035437">
    <property type="entry name" value="SNase_OB-fold_sf"/>
</dbReference>
<proteinExistence type="predicted"/>
<dbReference type="GO" id="GO:0003676">
    <property type="term" value="F:nucleic acid binding"/>
    <property type="evidence" value="ECO:0007669"/>
    <property type="project" value="InterPro"/>
</dbReference>
<feature type="domain" description="TNase-like" evidence="4">
    <location>
        <begin position="57"/>
        <end position="201"/>
    </location>
</feature>
<dbReference type="PANTHER" id="PTHR12302">
    <property type="entry name" value="EBNA2 BINDING PROTEIN P100"/>
    <property type="match status" value="1"/>
</dbReference>
<evidence type="ECO:0000259" key="5">
    <source>
        <dbReference type="PROSITE" id="PS51841"/>
    </source>
</evidence>
<name>A0AAV3SLZ8_HALDO</name>
<protein>
    <submittedName>
        <fullName evidence="7">Lamin tail domain-containing protein</fullName>
    </submittedName>
</protein>
<reference evidence="6" key="1">
    <citation type="journal article" date="2014" name="Int. J. Syst. Evol. Microbiol.">
        <title>Complete genome sequence of Corynebacterium casei LMG S-19264T (=DSM 44701T), isolated from a smear-ripened cheese.</title>
        <authorList>
            <consortium name="US DOE Joint Genome Institute (JGI-PGF)"/>
            <person name="Walter F."/>
            <person name="Albersmeier A."/>
            <person name="Kalinowski J."/>
            <person name="Ruckert C."/>
        </authorList>
    </citation>
    <scope>NUCLEOTIDE SEQUENCE</scope>
    <source>
        <strain evidence="6">JCM 12289</strain>
    </source>
</reference>
<dbReference type="SUPFAM" id="SSF74853">
    <property type="entry name" value="Lamin A/C globular tail domain"/>
    <property type="match status" value="1"/>
</dbReference>
<dbReference type="Pfam" id="PF00932">
    <property type="entry name" value="LTD"/>
    <property type="match status" value="1"/>
</dbReference>
<keyword evidence="2" id="KW-0255">Endonuclease</keyword>
<dbReference type="KEGG" id="hdo:MUK72_01655"/>
<keyword evidence="3" id="KW-0378">Hydrolase</keyword>
<dbReference type="InterPro" id="IPR002071">
    <property type="entry name" value="Thermonucl_AS"/>
</dbReference>
<organism evidence="6 9">
    <name type="scientific">Halococcus dombrowskii</name>
    <dbReference type="NCBI Taxonomy" id="179637"/>
    <lineage>
        <taxon>Archaea</taxon>
        <taxon>Methanobacteriati</taxon>
        <taxon>Methanobacteriota</taxon>
        <taxon>Stenosarchaea group</taxon>
        <taxon>Halobacteria</taxon>
        <taxon>Halobacteriales</taxon>
        <taxon>Halococcaceae</taxon>
        <taxon>Halococcus</taxon>
    </lineage>
</organism>
<dbReference type="Gene3D" id="2.40.50.90">
    <property type="match status" value="1"/>
</dbReference>
<dbReference type="PROSITE" id="PS51257">
    <property type="entry name" value="PROKAR_LIPOPROTEIN"/>
    <property type="match status" value="1"/>
</dbReference>
<dbReference type="PROSITE" id="PS51841">
    <property type="entry name" value="LTD"/>
    <property type="match status" value="1"/>
</dbReference>
<dbReference type="GO" id="GO:0016787">
    <property type="term" value="F:hydrolase activity"/>
    <property type="evidence" value="ECO:0007669"/>
    <property type="project" value="UniProtKB-KW"/>
</dbReference>
<dbReference type="RefSeq" id="WP_244703177.1">
    <property type="nucleotide sequence ID" value="NZ_BAAADN010000089.1"/>
</dbReference>
<feature type="domain" description="LTD" evidence="5">
    <location>
        <begin position="205"/>
        <end position="324"/>
    </location>
</feature>
<dbReference type="Proteomes" id="UP000830542">
    <property type="component" value="Chromosome"/>
</dbReference>
<gene>
    <name evidence="6" type="ORF">GCM10008985_36730</name>
    <name evidence="7" type="ORF">MUK72_01655</name>
</gene>
<dbReference type="PROSITE" id="PS01123">
    <property type="entry name" value="TNASE_1"/>
    <property type="match status" value="1"/>
</dbReference>
<dbReference type="InterPro" id="IPR001322">
    <property type="entry name" value="Lamin_tail_dom"/>
</dbReference>
<dbReference type="Pfam" id="PF00565">
    <property type="entry name" value="SNase"/>
    <property type="match status" value="1"/>
</dbReference>
<dbReference type="Proteomes" id="UP001500962">
    <property type="component" value="Unassembled WGS sequence"/>
</dbReference>
<evidence type="ECO:0000256" key="2">
    <source>
        <dbReference type="ARBA" id="ARBA00022759"/>
    </source>
</evidence>
<reference evidence="6" key="3">
    <citation type="submission" date="2023-12" db="EMBL/GenBank/DDBJ databases">
        <authorList>
            <person name="Sun Q."/>
            <person name="Inoue M."/>
        </authorList>
    </citation>
    <scope>NUCLEOTIDE SEQUENCE</scope>
    <source>
        <strain evidence="6">JCM 12289</strain>
    </source>
</reference>
<dbReference type="Gene3D" id="2.60.40.1260">
    <property type="entry name" value="Lamin Tail domain"/>
    <property type="match status" value="1"/>
</dbReference>
<keyword evidence="1" id="KW-0540">Nuclease</keyword>
<keyword evidence="8" id="KW-1185">Reference proteome</keyword>
<evidence type="ECO:0000256" key="3">
    <source>
        <dbReference type="ARBA" id="ARBA00022801"/>
    </source>
</evidence>
<dbReference type="InterPro" id="IPR016071">
    <property type="entry name" value="Staphylococal_nuclease_OB-fold"/>
</dbReference>